<dbReference type="Gene3D" id="3.40.50.2000">
    <property type="entry name" value="Glycogen Phosphorylase B"/>
    <property type="match status" value="1"/>
</dbReference>
<dbReference type="Pfam" id="PF00534">
    <property type="entry name" value="Glycos_transf_1"/>
    <property type="match status" value="1"/>
</dbReference>
<organism evidence="2 3">
    <name type="scientific">Candidatus Woesebacteria bacterium GW2011_GWB1_43_14</name>
    <dbReference type="NCBI Taxonomy" id="1618578"/>
    <lineage>
        <taxon>Bacteria</taxon>
        <taxon>Candidatus Woeseibacteriota</taxon>
    </lineage>
</organism>
<accession>A0A0G1DFU2</accession>
<dbReference type="PANTHER" id="PTHR45947:SF3">
    <property type="entry name" value="SULFOQUINOVOSYL TRANSFERASE SQD2"/>
    <property type="match status" value="1"/>
</dbReference>
<dbReference type="Proteomes" id="UP000034090">
    <property type="component" value="Unassembled WGS sequence"/>
</dbReference>
<evidence type="ECO:0000259" key="1">
    <source>
        <dbReference type="Pfam" id="PF00534"/>
    </source>
</evidence>
<dbReference type="PATRIC" id="fig|1618578.3.peg.962"/>
<feature type="domain" description="Glycosyl transferase family 1" evidence="1">
    <location>
        <begin position="195"/>
        <end position="346"/>
    </location>
</feature>
<dbReference type="InterPro" id="IPR001296">
    <property type="entry name" value="Glyco_trans_1"/>
</dbReference>
<dbReference type="InterPro" id="IPR050194">
    <property type="entry name" value="Glycosyltransferase_grp1"/>
</dbReference>
<proteinExistence type="predicted"/>
<protein>
    <submittedName>
        <fullName evidence="2">Glycosyl transferase group 1</fullName>
    </submittedName>
</protein>
<keyword evidence="2" id="KW-0808">Transferase</keyword>
<dbReference type="STRING" id="1618578.UV74_C0014G0004"/>
<dbReference type="AlphaFoldDB" id="A0A0G1DFU2"/>
<name>A0A0G1DFU2_9BACT</name>
<evidence type="ECO:0000313" key="2">
    <source>
        <dbReference type="EMBL" id="KKS96482.1"/>
    </source>
</evidence>
<evidence type="ECO:0000313" key="3">
    <source>
        <dbReference type="Proteomes" id="UP000034090"/>
    </source>
</evidence>
<sequence length="364" mass="41900">MRVALVYDRVNKWGGAERVLLALHEIFPQAPLYTSVYDAQNAPWAKVFPKIHTSFLSGGAKSRFAGQDWICSHHEWLAPLMPLAFESFDFSKYDLVISVTSEAAKGIITQPETKHICYCLTPTRYLWSGYDFYFQNKILRFFSRPIVSYLRNWDKVAAERPDQIVAISTAVQKRIKKYYGREAKLVYPPAGKFQISSTKPQTNYFLVVSRLVPYKRVDLVIRVFNELGLPLVIVGTGSEERSLKKMARKNIKFVGQLTDRQLANYYRRSRALIFAQEEDFGLVAVEAQSFGIPVIAYRAGGALDSIRDGRTGIFFDKQEKEDLIKAVKKFEELKFNAKIIKENAQKFSQKKFESRFKEIIKKNL</sequence>
<dbReference type="PANTHER" id="PTHR45947">
    <property type="entry name" value="SULFOQUINOVOSYL TRANSFERASE SQD2"/>
    <property type="match status" value="1"/>
</dbReference>
<dbReference type="SUPFAM" id="SSF53756">
    <property type="entry name" value="UDP-Glycosyltransferase/glycogen phosphorylase"/>
    <property type="match status" value="1"/>
</dbReference>
<comment type="caution">
    <text evidence="2">The sequence shown here is derived from an EMBL/GenBank/DDBJ whole genome shotgun (WGS) entry which is preliminary data.</text>
</comment>
<dbReference type="GO" id="GO:0016757">
    <property type="term" value="F:glycosyltransferase activity"/>
    <property type="evidence" value="ECO:0007669"/>
    <property type="project" value="InterPro"/>
</dbReference>
<reference evidence="2 3" key="1">
    <citation type="journal article" date="2015" name="Nature">
        <title>rRNA introns, odd ribosomes, and small enigmatic genomes across a large radiation of phyla.</title>
        <authorList>
            <person name="Brown C.T."/>
            <person name="Hug L.A."/>
            <person name="Thomas B.C."/>
            <person name="Sharon I."/>
            <person name="Castelle C.J."/>
            <person name="Singh A."/>
            <person name="Wilkins M.J."/>
            <person name="Williams K.H."/>
            <person name="Banfield J.F."/>
        </authorList>
    </citation>
    <scope>NUCLEOTIDE SEQUENCE [LARGE SCALE GENOMIC DNA]</scope>
</reference>
<dbReference type="EMBL" id="LCFQ01000014">
    <property type="protein sequence ID" value="KKS96482.1"/>
    <property type="molecule type" value="Genomic_DNA"/>
</dbReference>
<gene>
    <name evidence="2" type="ORF">UV74_C0014G0004</name>
</gene>